<dbReference type="InParanoid" id="A0A2K2CX20"/>
<dbReference type="OrthoDB" id="696719at2759"/>
<evidence type="ECO:0000259" key="3">
    <source>
        <dbReference type="Pfam" id="PF14303"/>
    </source>
</evidence>
<keyword evidence="6" id="KW-1185">Reference proteome</keyword>
<proteinExistence type="predicted"/>
<dbReference type="Pfam" id="PF14303">
    <property type="entry name" value="NAM-associated"/>
    <property type="match status" value="1"/>
</dbReference>
<sequence>MLGEDPLSQETESQELQDQEMQEEEGFVDPTPRRAVRGANFTVKEDELLCRAWQTITLDAITGVEQQSNTYWERIHDHHKDNNKGGLYRSRVSLSHRWQTIQADCQKWAACLAQVERLNPSGTNEVDKVNGSSCGNFMKHHVVHIAQELYKGKPKKKGGKQGKSFGLHHCWALLQHDEKWRNWGANEIPNKKKANSSVGETVQVDIDDENSSGEDERSPTPSSVPRKRPDGRKKEKDKLKKGEDNVYKESLDNMLNIRKDIATQKKDLKTKELEEKMIAEERRVAAEERRNEIEEGKAKIDARRNEIEEEKAKIDARRAAAEERRAEAKERKVASDDMMKRLEQEHKIMFMDTSGLDPKAKAYHELLSDQILVSRTMGGFIGSMGGNGGFSGMGGNGAI</sequence>
<feature type="region of interest" description="Disordered" evidence="2">
    <location>
        <begin position="1"/>
        <end position="31"/>
    </location>
</feature>
<feature type="coiled-coil region" evidence="1">
    <location>
        <begin position="270"/>
        <end position="345"/>
    </location>
</feature>
<name>A0A2K2CX20_BRADI</name>
<dbReference type="AlphaFoldDB" id="A0A2K2CX20"/>
<evidence type="ECO:0000313" key="5">
    <source>
        <dbReference type="EnsemblPlants" id="PNT66574"/>
    </source>
</evidence>
<dbReference type="EMBL" id="CM000882">
    <property type="protein sequence ID" value="PNT66574.1"/>
    <property type="molecule type" value="Genomic_DNA"/>
</dbReference>
<gene>
    <name evidence="4" type="ORF">BRADI_3g14211v3</name>
</gene>
<organism evidence="4">
    <name type="scientific">Brachypodium distachyon</name>
    <name type="common">Purple false brome</name>
    <name type="synonym">Trachynia distachya</name>
    <dbReference type="NCBI Taxonomy" id="15368"/>
    <lineage>
        <taxon>Eukaryota</taxon>
        <taxon>Viridiplantae</taxon>
        <taxon>Streptophyta</taxon>
        <taxon>Embryophyta</taxon>
        <taxon>Tracheophyta</taxon>
        <taxon>Spermatophyta</taxon>
        <taxon>Magnoliopsida</taxon>
        <taxon>Liliopsida</taxon>
        <taxon>Poales</taxon>
        <taxon>Poaceae</taxon>
        <taxon>BOP clade</taxon>
        <taxon>Pooideae</taxon>
        <taxon>Stipodae</taxon>
        <taxon>Brachypodieae</taxon>
        <taxon>Brachypodium</taxon>
    </lineage>
</organism>
<dbReference type="PANTHER" id="PTHR45125">
    <property type="entry name" value="F21J9.4-RELATED"/>
    <property type="match status" value="1"/>
</dbReference>
<reference evidence="5" key="3">
    <citation type="submission" date="2018-08" db="UniProtKB">
        <authorList>
            <consortium name="EnsemblPlants"/>
        </authorList>
    </citation>
    <scope>IDENTIFICATION</scope>
    <source>
        <strain evidence="5">cv. Bd21</strain>
    </source>
</reference>
<dbReference type="Proteomes" id="UP000008810">
    <property type="component" value="Chromosome 3"/>
</dbReference>
<reference evidence="4 5" key="1">
    <citation type="journal article" date="2010" name="Nature">
        <title>Genome sequencing and analysis of the model grass Brachypodium distachyon.</title>
        <authorList>
            <consortium name="International Brachypodium Initiative"/>
        </authorList>
    </citation>
    <scope>NUCLEOTIDE SEQUENCE [LARGE SCALE GENOMIC DNA]</scope>
    <source>
        <strain evidence="4 5">Bd21</strain>
    </source>
</reference>
<feature type="compositionally biased region" description="Acidic residues" evidence="2">
    <location>
        <begin position="12"/>
        <end position="27"/>
    </location>
</feature>
<dbReference type="EnsemblPlants" id="PNT66574">
    <property type="protein sequence ID" value="PNT66574"/>
    <property type="gene ID" value="BRADI_3g14211v3"/>
</dbReference>
<accession>A0A2K2CX20</accession>
<protein>
    <recommendedName>
        <fullName evidence="3">No apical meristem-associated C-terminal domain-containing protein</fullName>
    </recommendedName>
</protein>
<feature type="domain" description="No apical meristem-associated C-terminal" evidence="3">
    <location>
        <begin position="163"/>
        <end position="292"/>
    </location>
</feature>
<reference evidence="4" key="2">
    <citation type="submission" date="2017-06" db="EMBL/GenBank/DDBJ databases">
        <title>WGS assembly of Brachypodium distachyon.</title>
        <authorList>
            <consortium name="The International Brachypodium Initiative"/>
            <person name="Lucas S."/>
            <person name="Harmon-Smith M."/>
            <person name="Lail K."/>
            <person name="Tice H."/>
            <person name="Grimwood J."/>
            <person name="Bruce D."/>
            <person name="Barry K."/>
            <person name="Shu S."/>
            <person name="Lindquist E."/>
            <person name="Wang M."/>
            <person name="Pitluck S."/>
            <person name="Vogel J.P."/>
            <person name="Garvin D.F."/>
            <person name="Mockler T.C."/>
            <person name="Schmutz J."/>
            <person name="Rokhsar D."/>
            <person name="Bevan M.W."/>
        </authorList>
    </citation>
    <scope>NUCLEOTIDE SEQUENCE</scope>
    <source>
        <strain evidence="4">Bd21</strain>
    </source>
</reference>
<dbReference type="PANTHER" id="PTHR45125:SF3">
    <property type="entry name" value="NO-APICAL-MERISTEM-ASSOCIATED CARBOXY-TERMINAL DOMAIN PROTEIN"/>
    <property type="match status" value="1"/>
</dbReference>
<evidence type="ECO:0000256" key="2">
    <source>
        <dbReference type="SAM" id="MobiDB-lite"/>
    </source>
</evidence>
<evidence type="ECO:0000313" key="4">
    <source>
        <dbReference type="EMBL" id="PNT66574.1"/>
    </source>
</evidence>
<dbReference type="InterPro" id="IPR029466">
    <property type="entry name" value="NAM-associated_C"/>
</dbReference>
<feature type="compositionally biased region" description="Basic and acidic residues" evidence="2">
    <location>
        <begin position="232"/>
        <end position="247"/>
    </location>
</feature>
<evidence type="ECO:0000313" key="6">
    <source>
        <dbReference type="Proteomes" id="UP000008810"/>
    </source>
</evidence>
<feature type="region of interest" description="Disordered" evidence="2">
    <location>
        <begin position="188"/>
        <end position="247"/>
    </location>
</feature>
<dbReference type="Gramene" id="PNT66574">
    <property type="protein sequence ID" value="PNT66574"/>
    <property type="gene ID" value="BRADI_3g14211v3"/>
</dbReference>
<keyword evidence="1" id="KW-0175">Coiled coil</keyword>
<dbReference type="STRING" id="15368.A0A2K2CX20"/>
<evidence type="ECO:0000256" key="1">
    <source>
        <dbReference type="SAM" id="Coils"/>
    </source>
</evidence>